<keyword evidence="1" id="KW-0472">Membrane</keyword>
<dbReference type="InterPro" id="IPR037185">
    <property type="entry name" value="EmrE-like"/>
</dbReference>
<feature type="transmembrane region" description="Helical" evidence="1">
    <location>
        <begin position="98"/>
        <end position="118"/>
    </location>
</feature>
<feature type="transmembrane region" description="Helical" evidence="1">
    <location>
        <begin position="261"/>
        <end position="278"/>
    </location>
</feature>
<evidence type="ECO:0000313" key="3">
    <source>
        <dbReference type="EMBL" id="MBE3638626.1"/>
    </source>
</evidence>
<dbReference type="InterPro" id="IPR000620">
    <property type="entry name" value="EamA_dom"/>
</dbReference>
<feature type="transmembrane region" description="Helical" evidence="1">
    <location>
        <begin position="32"/>
        <end position="52"/>
    </location>
</feature>
<feature type="transmembrane region" description="Helical" evidence="1">
    <location>
        <begin position="233"/>
        <end position="255"/>
    </location>
</feature>
<dbReference type="Proteomes" id="UP000609121">
    <property type="component" value="Unassembled WGS sequence"/>
</dbReference>
<proteinExistence type="predicted"/>
<dbReference type="GO" id="GO:0016020">
    <property type="term" value="C:membrane"/>
    <property type="evidence" value="ECO:0007669"/>
    <property type="project" value="InterPro"/>
</dbReference>
<feature type="transmembrane region" description="Helical" evidence="1">
    <location>
        <begin position="176"/>
        <end position="195"/>
    </location>
</feature>
<accession>A0A8J7CKC7</accession>
<dbReference type="EMBL" id="JACVXA010000027">
    <property type="protein sequence ID" value="MBE3638626.1"/>
    <property type="molecule type" value="Genomic_DNA"/>
</dbReference>
<dbReference type="Gene3D" id="1.10.3730.20">
    <property type="match status" value="1"/>
</dbReference>
<protein>
    <submittedName>
        <fullName evidence="3">DMT family transporter</fullName>
    </submittedName>
</protein>
<organism evidence="3 4">
    <name type="scientific">Mangrovicoccus algicola</name>
    <dbReference type="NCBI Taxonomy" id="2771008"/>
    <lineage>
        <taxon>Bacteria</taxon>
        <taxon>Pseudomonadati</taxon>
        <taxon>Pseudomonadota</taxon>
        <taxon>Alphaproteobacteria</taxon>
        <taxon>Rhodobacterales</taxon>
        <taxon>Paracoccaceae</taxon>
        <taxon>Mangrovicoccus</taxon>
    </lineage>
</organism>
<gene>
    <name evidence="3" type="ORF">ICN82_10465</name>
</gene>
<comment type="caution">
    <text evidence="3">The sequence shown here is derived from an EMBL/GenBank/DDBJ whole genome shotgun (WGS) entry which is preliminary data.</text>
</comment>
<dbReference type="PANTHER" id="PTHR22911">
    <property type="entry name" value="ACYL-MALONYL CONDENSING ENZYME-RELATED"/>
    <property type="match status" value="1"/>
</dbReference>
<keyword evidence="1" id="KW-0812">Transmembrane</keyword>
<name>A0A8J7CKC7_9RHOB</name>
<feature type="domain" description="EamA" evidence="2">
    <location>
        <begin position="149"/>
        <end position="273"/>
    </location>
</feature>
<keyword evidence="4" id="KW-1185">Reference proteome</keyword>
<evidence type="ECO:0000256" key="1">
    <source>
        <dbReference type="SAM" id="Phobius"/>
    </source>
</evidence>
<dbReference type="AlphaFoldDB" id="A0A8J7CKC7"/>
<sequence length="296" mass="31387">MENLRGIGFMILAMASFALEDALVKTLAASMPAGLVLIFVGLCGAVFFWLLCRRRGIRVVSPAFLNRPLLLRTIAEIAGTVFMVAAIVSMPLSTASAIMQAAPLMVGFGAVLLFGAVFGWRRWAALATGFAGVLVIIRPGLDSFDPVSLLALAATASMSARDLATRAVPREIPSLLIAFYGFCAMAVAGGILTPFLEGAAPVASRNLWLLLMAACCGICGYFAITQAMRIGEVAVVTPFRYTRLLFAITLGFVVFGERPDLPMMVGAALILGSGLYTLHRERHARSRPLSSALKAG</sequence>
<dbReference type="SUPFAM" id="SSF103481">
    <property type="entry name" value="Multidrug resistance efflux transporter EmrE"/>
    <property type="match status" value="2"/>
</dbReference>
<dbReference type="RefSeq" id="WP_193182423.1">
    <property type="nucleotide sequence ID" value="NZ_JACVXA010000027.1"/>
</dbReference>
<feature type="transmembrane region" description="Helical" evidence="1">
    <location>
        <begin position="207"/>
        <end position="224"/>
    </location>
</feature>
<feature type="domain" description="EamA" evidence="2">
    <location>
        <begin position="5"/>
        <end position="137"/>
    </location>
</feature>
<dbReference type="Pfam" id="PF00892">
    <property type="entry name" value="EamA"/>
    <property type="match status" value="2"/>
</dbReference>
<evidence type="ECO:0000313" key="4">
    <source>
        <dbReference type="Proteomes" id="UP000609121"/>
    </source>
</evidence>
<reference evidence="3" key="1">
    <citation type="submission" date="2020-09" db="EMBL/GenBank/DDBJ databases">
        <title>A novel bacterium of genus Mangrovicoccus, isolated from South China Sea.</title>
        <authorList>
            <person name="Huang H."/>
            <person name="Mo K."/>
            <person name="Hu Y."/>
        </authorList>
    </citation>
    <scope>NUCLEOTIDE SEQUENCE</scope>
    <source>
        <strain evidence="3">HB182678</strain>
    </source>
</reference>
<evidence type="ECO:0000259" key="2">
    <source>
        <dbReference type="Pfam" id="PF00892"/>
    </source>
</evidence>
<dbReference type="PANTHER" id="PTHR22911:SF135">
    <property type="entry name" value="BLR4310 PROTEIN"/>
    <property type="match status" value="1"/>
</dbReference>
<feature type="transmembrane region" description="Helical" evidence="1">
    <location>
        <begin position="73"/>
        <end position="92"/>
    </location>
</feature>
<keyword evidence="1" id="KW-1133">Transmembrane helix</keyword>